<feature type="non-terminal residue" evidence="1">
    <location>
        <position position="1"/>
    </location>
</feature>
<comment type="caution">
    <text evidence="1">The sequence shown here is derived from an EMBL/GenBank/DDBJ whole genome shotgun (WGS) entry which is preliminary data.</text>
</comment>
<keyword evidence="2" id="KW-1185">Reference proteome</keyword>
<gene>
    <name evidence="1" type="ORF">DERYTH_LOCUS12496</name>
</gene>
<dbReference type="AlphaFoldDB" id="A0A9N9HKX9"/>
<dbReference type="EMBL" id="CAJVPY010008215">
    <property type="protein sequence ID" value="CAG8692936.1"/>
    <property type="molecule type" value="Genomic_DNA"/>
</dbReference>
<dbReference type="Proteomes" id="UP000789405">
    <property type="component" value="Unassembled WGS sequence"/>
</dbReference>
<evidence type="ECO:0000313" key="1">
    <source>
        <dbReference type="EMBL" id="CAG8692936.1"/>
    </source>
</evidence>
<evidence type="ECO:0000313" key="2">
    <source>
        <dbReference type="Proteomes" id="UP000789405"/>
    </source>
</evidence>
<organism evidence="1 2">
    <name type="scientific">Dentiscutata erythropus</name>
    <dbReference type="NCBI Taxonomy" id="1348616"/>
    <lineage>
        <taxon>Eukaryota</taxon>
        <taxon>Fungi</taxon>
        <taxon>Fungi incertae sedis</taxon>
        <taxon>Mucoromycota</taxon>
        <taxon>Glomeromycotina</taxon>
        <taxon>Glomeromycetes</taxon>
        <taxon>Diversisporales</taxon>
        <taxon>Gigasporaceae</taxon>
        <taxon>Dentiscutata</taxon>
    </lineage>
</organism>
<accession>A0A9N9HKX9</accession>
<protein>
    <submittedName>
        <fullName evidence="1">21877_t:CDS:1</fullName>
    </submittedName>
</protein>
<feature type="non-terminal residue" evidence="1">
    <location>
        <position position="94"/>
    </location>
</feature>
<sequence>YENMDKKVSTNGKMWASLKTKISEKNKAKNEQEIMILWLKRLKQKEKKSVKEYTNRYEAHTESVELLNDDEYYNIRSVAKQKRSNETLELLEQS</sequence>
<proteinExistence type="predicted"/>
<name>A0A9N9HKX9_9GLOM</name>
<reference evidence="1" key="1">
    <citation type="submission" date="2021-06" db="EMBL/GenBank/DDBJ databases">
        <authorList>
            <person name="Kallberg Y."/>
            <person name="Tangrot J."/>
            <person name="Rosling A."/>
        </authorList>
    </citation>
    <scope>NUCLEOTIDE SEQUENCE</scope>
    <source>
        <strain evidence="1">MA453B</strain>
    </source>
</reference>